<dbReference type="EMBL" id="DS028094">
    <property type="protein sequence ID" value="KMP03654.1"/>
    <property type="molecule type" value="Genomic_DNA"/>
</dbReference>
<evidence type="ECO:0000256" key="1">
    <source>
        <dbReference type="SAM" id="MobiDB-lite"/>
    </source>
</evidence>
<accession>A0A0J6Y9F0</accession>
<feature type="compositionally biased region" description="Polar residues" evidence="1">
    <location>
        <begin position="50"/>
        <end position="64"/>
    </location>
</feature>
<feature type="region of interest" description="Disordered" evidence="1">
    <location>
        <begin position="96"/>
        <end position="132"/>
    </location>
</feature>
<sequence length="217" mass="24468">MQRSPYESITVEESFLRGDFFPGRSYERTTASAVRQQPPLEPPTIEASLSRAQQRSNASKSPYNQRRRIIGPPIRLSPYESQTIEESLLNAPVRTISLRSETNNQRPPTQLAAPRRAPYKTPPAKASLPDPSLRPFIATRKIPFNPGLPPRPNARKPFYKVPKIEGTPVITQPNVESLRKSSYNRNEAAIRPIPTSFRGFPYESFTIEESLVNPTLS</sequence>
<evidence type="ECO:0000313" key="2">
    <source>
        <dbReference type="EMBL" id="KMP03654.1"/>
    </source>
</evidence>
<reference evidence="3" key="1">
    <citation type="journal article" date="2010" name="Genome Res.">
        <title>Population genomic sequencing of Coccidioides fungi reveals recent hybridization and transposon control.</title>
        <authorList>
            <person name="Neafsey D.E."/>
            <person name="Barker B.M."/>
            <person name="Sharpton T.J."/>
            <person name="Stajich J.E."/>
            <person name="Park D.J."/>
            <person name="Whiston E."/>
            <person name="Hung C.-Y."/>
            <person name="McMahan C."/>
            <person name="White J."/>
            <person name="Sykes S."/>
            <person name="Heiman D."/>
            <person name="Young S."/>
            <person name="Zeng Q."/>
            <person name="Abouelleil A."/>
            <person name="Aftuck L."/>
            <person name="Bessette D."/>
            <person name="Brown A."/>
            <person name="FitzGerald M."/>
            <person name="Lui A."/>
            <person name="Macdonald J.P."/>
            <person name="Priest M."/>
            <person name="Orbach M.J."/>
            <person name="Galgiani J.N."/>
            <person name="Kirkland T.N."/>
            <person name="Cole G.T."/>
            <person name="Birren B.W."/>
            <person name="Henn M.R."/>
            <person name="Taylor J.W."/>
            <person name="Rounsley S.D."/>
        </authorList>
    </citation>
    <scope>NUCLEOTIDE SEQUENCE [LARGE SCALE GENOMIC DNA]</scope>
    <source>
        <strain evidence="3">RMSCC 2394</strain>
    </source>
</reference>
<name>A0A0J6Y9F0_COCIT</name>
<gene>
    <name evidence="2" type="ORF">CIRG_03345</name>
</gene>
<organism evidence="2 3">
    <name type="scientific">Coccidioides immitis RMSCC 2394</name>
    <dbReference type="NCBI Taxonomy" id="404692"/>
    <lineage>
        <taxon>Eukaryota</taxon>
        <taxon>Fungi</taxon>
        <taxon>Dikarya</taxon>
        <taxon>Ascomycota</taxon>
        <taxon>Pezizomycotina</taxon>
        <taxon>Eurotiomycetes</taxon>
        <taxon>Eurotiomycetidae</taxon>
        <taxon>Onygenales</taxon>
        <taxon>Onygenaceae</taxon>
        <taxon>Coccidioides</taxon>
    </lineage>
</organism>
<dbReference type="Proteomes" id="UP000054565">
    <property type="component" value="Unassembled WGS sequence"/>
</dbReference>
<feature type="compositionally biased region" description="Polar residues" evidence="1">
    <location>
        <begin position="97"/>
        <end position="108"/>
    </location>
</feature>
<evidence type="ECO:0000313" key="3">
    <source>
        <dbReference type="Proteomes" id="UP000054565"/>
    </source>
</evidence>
<dbReference type="AlphaFoldDB" id="A0A0J6Y9F0"/>
<protein>
    <submittedName>
        <fullName evidence="2">Uncharacterized protein</fullName>
    </submittedName>
</protein>
<feature type="region of interest" description="Disordered" evidence="1">
    <location>
        <begin position="29"/>
        <end position="66"/>
    </location>
</feature>
<proteinExistence type="predicted"/>